<keyword evidence="3" id="KW-1185">Reference proteome</keyword>
<evidence type="ECO:0000313" key="3">
    <source>
        <dbReference type="Proteomes" id="UP001500390"/>
    </source>
</evidence>
<gene>
    <name evidence="2" type="ORF">GCM10023153_28910</name>
</gene>
<organism evidence="2 3">
    <name type="scientific">Ornithinibacter aureus</name>
    <dbReference type="NCBI Taxonomy" id="622664"/>
    <lineage>
        <taxon>Bacteria</taxon>
        <taxon>Bacillati</taxon>
        <taxon>Actinomycetota</taxon>
        <taxon>Actinomycetes</taxon>
        <taxon>Micrococcales</taxon>
        <taxon>Intrasporangiaceae</taxon>
        <taxon>Ornithinibacter</taxon>
    </lineage>
</organism>
<feature type="region of interest" description="Disordered" evidence="1">
    <location>
        <begin position="90"/>
        <end position="150"/>
    </location>
</feature>
<evidence type="ECO:0000313" key="2">
    <source>
        <dbReference type="EMBL" id="GAA4400947.1"/>
    </source>
</evidence>
<evidence type="ECO:0000256" key="1">
    <source>
        <dbReference type="SAM" id="MobiDB-lite"/>
    </source>
</evidence>
<dbReference type="EMBL" id="BAABFX010000040">
    <property type="protein sequence ID" value="GAA4400947.1"/>
    <property type="molecule type" value="Genomic_DNA"/>
</dbReference>
<feature type="compositionally biased region" description="Basic and acidic residues" evidence="1">
    <location>
        <begin position="140"/>
        <end position="150"/>
    </location>
</feature>
<reference evidence="3" key="1">
    <citation type="journal article" date="2019" name="Int. J. Syst. Evol. Microbiol.">
        <title>The Global Catalogue of Microorganisms (GCM) 10K type strain sequencing project: providing services to taxonomists for standard genome sequencing and annotation.</title>
        <authorList>
            <consortium name="The Broad Institute Genomics Platform"/>
            <consortium name="The Broad Institute Genome Sequencing Center for Infectious Disease"/>
            <person name="Wu L."/>
            <person name="Ma J."/>
        </authorList>
    </citation>
    <scope>NUCLEOTIDE SEQUENCE [LARGE SCALE GENOMIC DNA]</scope>
    <source>
        <strain evidence="3">JCM 17738</strain>
    </source>
</reference>
<accession>A0ABP8K6M9</accession>
<proteinExistence type="predicted"/>
<dbReference type="Proteomes" id="UP001500390">
    <property type="component" value="Unassembled WGS sequence"/>
</dbReference>
<comment type="caution">
    <text evidence="2">The sequence shown here is derived from an EMBL/GenBank/DDBJ whole genome shotgun (WGS) entry which is preliminary data.</text>
</comment>
<protein>
    <submittedName>
        <fullName evidence="2">Uncharacterized protein</fullName>
    </submittedName>
</protein>
<sequence length="150" mass="15755">MVLVIPPHAPDGSLDPIVVRAAEEYCRERHAVSLLDSPPTWTSAQDVLAAHEAGLDAVVGASRANVALIFPRLGDRLSATGAVAGVIARTDARTGGVGLPGRGPAEPRAAPRRRPDGARGQRPHGRGDQLPAVTARRWPRGVERPHDGRG</sequence>
<name>A0ABP8K6M9_9MICO</name>